<dbReference type="EMBL" id="BLXT01006411">
    <property type="protein sequence ID" value="GFO31612.1"/>
    <property type="molecule type" value="Genomic_DNA"/>
</dbReference>
<reference evidence="2 3" key="1">
    <citation type="journal article" date="2021" name="Elife">
        <title>Chloroplast acquisition without the gene transfer in kleptoplastic sea slugs, Plakobranchus ocellatus.</title>
        <authorList>
            <person name="Maeda T."/>
            <person name="Takahashi S."/>
            <person name="Yoshida T."/>
            <person name="Shimamura S."/>
            <person name="Takaki Y."/>
            <person name="Nagai Y."/>
            <person name="Toyoda A."/>
            <person name="Suzuki Y."/>
            <person name="Arimoto A."/>
            <person name="Ishii H."/>
            <person name="Satoh N."/>
            <person name="Nishiyama T."/>
            <person name="Hasebe M."/>
            <person name="Maruyama T."/>
            <person name="Minagawa J."/>
            <person name="Obokata J."/>
            <person name="Shigenobu S."/>
        </authorList>
    </citation>
    <scope>NUCLEOTIDE SEQUENCE [LARGE SCALE GENOMIC DNA]</scope>
</reference>
<organism evidence="2 3">
    <name type="scientific">Plakobranchus ocellatus</name>
    <dbReference type="NCBI Taxonomy" id="259542"/>
    <lineage>
        <taxon>Eukaryota</taxon>
        <taxon>Metazoa</taxon>
        <taxon>Spiralia</taxon>
        <taxon>Lophotrochozoa</taxon>
        <taxon>Mollusca</taxon>
        <taxon>Gastropoda</taxon>
        <taxon>Heterobranchia</taxon>
        <taxon>Euthyneura</taxon>
        <taxon>Panpulmonata</taxon>
        <taxon>Sacoglossa</taxon>
        <taxon>Placobranchoidea</taxon>
        <taxon>Plakobranchidae</taxon>
        <taxon>Plakobranchus</taxon>
    </lineage>
</organism>
<evidence type="ECO:0000256" key="1">
    <source>
        <dbReference type="SAM" id="MobiDB-lite"/>
    </source>
</evidence>
<evidence type="ECO:0000313" key="3">
    <source>
        <dbReference type="Proteomes" id="UP000735302"/>
    </source>
</evidence>
<sequence>MQDRSLRCYVGHRAETSGDGVRTEWSRLSAIAVQSDWCCSRVLPLSGRQYCLVAAKRHYPSSTGYRALDQSNRSTPIALTGQQLVVDSVTIQVRKKPKNNIVQQGNRPLQREKSKKENIPKHRVGGTVDNESVLRSAGILLSGF</sequence>
<feature type="compositionally biased region" description="Basic and acidic residues" evidence="1">
    <location>
        <begin position="109"/>
        <end position="120"/>
    </location>
</feature>
<gene>
    <name evidence="2" type="ORF">PoB_005811700</name>
</gene>
<keyword evidence="3" id="KW-1185">Reference proteome</keyword>
<evidence type="ECO:0000313" key="2">
    <source>
        <dbReference type="EMBL" id="GFO31612.1"/>
    </source>
</evidence>
<comment type="caution">
    <text evidence="2">The sequence shown here is derived from an EMBL/GenBank/DDBJ whole genome shotgun (WGS) entry which is preliminary data.</text>
</comment>
<proteinExistence type="predicted"/>
<name>A0AAV4CJC4_9GAST</name>
<dbReference type="AlphaFoldDB" id="A0AAV4CJC4"/>
<protein>
    <submittedName>
        <fullName evidence="2">Uncharacterized protein</fullName>
    </submittedName>
</protein>
<accession>A0AAV4CJC4</accession>
<feature type="region of interest" description="Disordered" evidence="1">
    <location>
        <begin position="103"/>
        <end position="125"/>
    </location>
</feature>
<dbReference type="Proteomes" id="UP000735302">
    <property type="component" value="Unassembled WGS sequence"/>
</dbReference>